<keyword evidence="5 7" id="KW-0503">Monooxygenase</keyword>
<proteinExistence type="predicted"/>
<evidence type="ECO:0000313" key="7">
    <source>
        <dbReference type="EMBL" id="MCW6507237.1"/>
    </source>
</evidence>
<keyword evidence="3" id="KW-0274">FAD</keyword>
<gene>
    <name evidence="7" type="ORF">M8523_04305</name>
</gene>
<dbReference type="SUPFAM" id="SSF54373">
    <property type="entry name" value="FAD-linked reductases, C-terminal domain"/>
    <property type="match status" value="1"/>
</dbReference>
<name>A0AA41YUF1_9HYPH</name>
<dbReference type="Proteomes" id="UP001165667">
    <property type="component" value="Unassembled WGS sequence"/>
</dbReference>
<dbReference type="Pfam" id="PF01494">
    <property type="entry name" value="FAD_binding_3"/>
    <property type="match status" value="1"/>
</dbReference>
<reference evidence="7" key="1">
    <citation type="submission" date="2022-05" db="EMBL/GenBank/DDBJ databases">
        <authorList>
            <person name="Pankratov T."/>
        </authorList>
    </citation>
    <scope>NUCLEOTIDE SEQUENCE</scope>
    <source>
        <strain evidence="7">BP6-180914</strain>
    </source>
</reference>
<evidence type="ECO:0000256" key="4">
    <source>
        <dbReference type="ARBA" id="ARBA00023002"/>
    </source>
</evidence>
<dbReference type="RefSeq" id="WP_282583604.1">
    <property type="nucleotide sequence ID" value="NZ_JAMOIM010000002.1"/>
</dbReference>
<dbReference type="GO" id="GO:0004497">
    <property type="term" value="F:monooxygenase activity"/>
    <property type="evidence" value="ECO:0007669"/>
    <property type="project" value="UniProtKB-KW"/>
</dbReference>
<comment type="caution">
    <text evidence="7">The sequence shown here is derived from an EMBL/GenBank/DDBJ whole genome shotgun (WGS) entry which is preliminary data.</text>
</comment>
<dbReference type="Gene3D" id="3.50.50.60">
    <property type="entry name" value="FAD/NAD(P)-binding domain"/>
    <property type="match status" value="1"/>
</dbReference>
<sequence length="386" mass="42009">MAHVIVGGAGIGGLTAALAMSQAGSRVTLIERRQSFAEIGAGLQLGPNATRVLASLDLLEPVRSIATEPQTLRIRRGRDARDLIALPLGAGAEQRYGAPFLLVHRADLHRVLAEHARARPTIHIELGVAVLGVQQGRDDVTVVTDQASYSAEAWVDAGGLHAPDRLAASRRSARRTAWRALVPAAALPPSYARPETHLWLGHRTHLVHYPLRSAALINVVAITEHHGSGGDPNQDFWSQPGDAAELRHAFRGWHRDALRLLETHVDWRRWPLFDAEPLMSWSEGRATRLGDAAHPMLPFLAQGASQAIEDAGVLAWALSQPGGIVAALQAYDRRRAPRAARVQRASRRQGDIYHLPRPASDARDLVMRALGGQRALASMDWLYGPM</sequence>
<accession>A0AA41YUF1</accession>
<keyword evidence="8" id="KW-1185">Reference proteome</keyword>
<dbReference type="AlphaFoldDB" id="A0AA41YUF1"/>
<evidence type="ECO:0000256" key="3">
    <source>
        <dbReference type="ARBA" id="ARBA00022827"/>
    </source>
</evidence>
<evidence type="ECO:0000256" key="2">
    <source>
        <dbReference type="ARBA" id="ARBA00022630"/>
    </source>
</evidence>
<evidence type="ECO:0000256" key="1">
    <source>
        <dbReference type="ARBA" id="ARBA00001974"/>
    </source>
</evidence>
<keyword evidence="2" id="KW-0285">Flavoprotein</keyword>
<comment type="cofactor">
    <cofactor evidence="1">
        <name>FAD</name>
        <dbReference type="ChEBI" id="CHEBI:57692"/>
    </cofactor>
</comment>
<dbReference type="InterPro" id="IPR036188">
    <property type="entry name" value="FAD/NAD-bd_sf"/>
</dbReference>
<keyword evidence="4" id="KW-0560">Oxidoreductase</keyword>
<feature type="domain" description="FAD-binding" evidence="6">
    <location>
        <begin position="3"/>
        <end position="345"/>
    </location>
</feature>
<dbReference type="PANTHER" id="PTHR13789:SF318">
    <property type="entry name" value="GERANYLGERANYL DIPHOSPHATE REDUCTASE"/>
    <property type="match status" value="1"/>
</dbReference>
<organism evidence="7 8">
    <name type="scientific">Lichenifustis flavocetrariae</name>
    <dbReference type="NCBI Taxonomy" id="2949735"/>
    <lineage>
        <taxon>Bacteria</taxon>
        <taxon>Pseudomonadati</taxon>
        <taxon>Pseudomonadota</taxon>
        <taxon>Alphaproteobacteria</taxon>
        <taxon>Hyphomicrobiales</taxon>
        <taxon>Lichenihabitantaceae</taxon>
        <taxon>Lichenifustis</taxon>
    </lineage>
</organism>
<protein>
    <submittedName>
        <fullName evidence="7">FAD-dependent monooxygenase</fullName>
    </submittedName>
</protein>
<dbReference type="PANTHER" id="PTHR13789">
    <property type="entry name" value="MONOOXYGENASE"/>
    <property type="match status" value="1"/>
</dbReference>
<dbReference type="PRINTS" id="PR00420">
    <property type="entry name" value="RNGMNOXGNASE"/>
</dbReference>
<dbReference type="EMBL" id="JAMOIM010000002">
    <property type="protein sequence ID" value="MCW6507237.1"/>
    <property type="molecule type" value="Genomic_DNA"/>
</dbReference>
<dbReference type="SUPFAM" id="SSF51905">
    <property type="entry name" value="FAD/NAD(P)-binding domain"/>
    <property type="match status" value="1"/>
</dbReference>
<dbReference type="GO" id="GO:0071949">
    <property type="term" value="F:FAD binding"/>
    <property type="evidence" value="ECO:0007669"/>
    <property type="project" value="InterPro"/>
</dbReference>
<dbReference type="InterPro" id="IPR050493">
    <property type="entry name" value="FAD-dep_Monooxygenase_BioMet"/>
</dbReference>
<evidence type="ECO:0000256" key="5">
    <source>
        <dbReference type="ARBA" id="ARBA00023033"/>
    </source>
</evidence>
<evidence type="ECO:0000313" key="8">
    <source>
        <dbReference type="Proteomes" id="UP001165667"/>
    </source>
</evidence>
<dbReference type="InterPro" id="IPR002938">
    <property type="entry name" value="FAD-bd"/>
</dbReference>
<evidence type="ECO:0000259" key="6">
    <source>
        <dbReference type="Pfam" id="PF01494"/>
    </source>
</evidence>